<evidence type="ECO:0000313" key="3">
    <source>
        <dbReference type="Proteomes" id="UP000077202"/>
    </source>
</evidence>
<name>A0A176VQK4_MARPO</name>
<protein>
    <submittedName>
        <fullName evidence="2">Uncharacterized protein</fullName>
    </submittedName>
</protein>
<keyword evidence="3" id="KW-1185">Reference proteome</keyword>
<dbReference type="Proteomes" id="UP000077202">
    <property type="component" value="Unassembled WGS sequence"/>
</dbReference>
<dbReference type="EMBL" id="LVLJ01003004">
    <property type="protein sequence ID" value="OAE22927.1"/>
    <property type="molecule type" value="Genomic_DNA"/>
</dbReference>
<comment type="caution">
    <text evidence="2">The sequence shown here is derived from an EMBL/GenBank/DDBJ whole genome shotgun (WGS) entry which is preliminary data.</text>
</comment>
<organism evidence="2 3">
    <name type="scientific">Marchantia polymorpha subsp. ruderalis</name>
    <dbReference type="NCBI Taxonomy" id="1480154"/>
    <lineage>
        <taxon>Eukaryota</taxon>
        <taxon>Viridiplantae</taxon>
        <taxon>Streptophyta</taxon>
        <taxon>Embryophyta</taxon>
        <taxon>Marchantiophyta</taxon>
        <taxon>Marchantiopsida</taxon>
        <taxon>Marchantiidae</taxon>
        <taxon>Marchantiales</taxon>
        <taxon>Marchantiaceae</taxon>
        <taxon>Marchantia</taxon>
    </lineage>
</organism>
<dbReference type="AlphaFoldDB" id="A0A176VQK4"/>
<evidence type="ECO:0000256" key="1">
    <source>
        <dbReference type="SAM" id="MobiDB-lite"/>
    </source>
</evidence>
<evidence type="ECO:0000313" key="2">
    <source>
        <dbReference type="EMBL" id="OAE22927.1"/>
    </source>
</evidence>
<sequence>MGARMERGAIDIVGGGGSWKIVRGGRGSGEGGGRGNGAGGGRLLKGGGGEDVLLEYGHKSVVVQRQETEEEDSGLKLIVAFSSASGFRDGCQ</sequence>
<proteinExistence type="predicted"/>
<gene>
    <name evidence="2" type="ORF">AXG93_3292s1050</name>
</gene>
<feature type="region of interest" description="Disordered" evidence="1">
    <location>
        <begin position="24"/>
        <end position="43"/>
    </location>
</feature>
<reference evidence="2" key="1">
    <citation type="submission" date="2016-03" db="EMBL/GenBank/DDBJ databases">
        <title>Mechanisms controlling the formation of the plant cell surface in tip-growing cells are functionally conserved among land plants.</title>
        <authorList>
            <person name="Honkanen S."/>
            <person name="Jones V.A."/>
            <person name="Morieri G."/>
            <person name="Champion C."/>
            <person name="Hetherington A.J."/>
            <person name="Kelly S."/>
            <person name="Saint-Marcoux D."/>
            <person name="Proust H."/>
            <person name="Prescott H."/>
            <person name="Dolan L."/>
        </authorList>
    </citation>
    <scope>NUCLEOTIDE SEQUENCE [LARGE SCALE GENOMIC DNA]</scope>
    <source>
        <tissue evidence="2">Whole gametophyte</tissue>
    </source>
</reference>
<accession>A0A176VQK4</accession>